<name>X0XMW1_9ZZZZ</name>
<sequence length="118" mass="13716">RVTVVRSMYFPKKELWEKADLVVFYLWPREQWDYDLIDAYQKRGGGLIFIHMAVMEGSGEELSKRIGMAWDRRNGATKWGVLPTPVTLTDVALESPIFAGFPAKFDLADEFYWHLRGD</sequence>
<gene>
    <name evidence="1" type="ORF">S01H1_84790</name>
</gene>
<dbReference type="EMBL" id="BARS01057996">
    <property type="protein sequence ID" value="GAG44520.1"/>
    <property type="molecule type" value="Genomic_DNA"/>
</dbReference>
<evidence type="ECO:0000313" key="1">
    <source>
        <dbReference type="EMBL" id="GAG44520.1"/>
    </source>
</evidence>
<feature type="non-terminal residue" evidence="1">
    <location>
        <position position="118"/>
    </location>
</feature>
<dbReference type="AlphaFoldDB" id="X0XMW1"/>
<dbReference type="Gene3D" id="3.40.50.880">
    <property type="match status" value="1"/>
</dbReference>
<feature type="non-terminal residue" evidence="1">
    <location>
        <position position="1"/>
    </location>
</feature>
<dbReference type="InterPro" id="IPR029062">
    <property type="entry name" value="Class_I_gatase-like"/>
</dbReference>
<comment type="caution">
    <text evidence="1">The sequence shown here is derived from an EMBL/GenBank/DDBJ whole genome shotgun (WGS) entry which is preliminary data.</text>
</comment>
<proteinExistence type="predicted"/>
<dbReference type="SUPFAM" id="SSF52317">
    <property type="entry name" value="Class I glutamine amidotransferase-like"/>
    <property type="match status" value="1"/>
</dbReference>
<organism evidence="1">
    <name type="scientific">marine sediment metagenome</name>
    <dbReference type="NCBI Taxonomy" id="412755"/>
    <lineage>
        <taxon>unclassified sequences</taxon>
        <taxon>metagenomes</taxon>
        <taxon>ecological metagenomes</taxon>
    </lineage>
</organism>
<reference evidence="1" key="1">
    <citation type="journal article" date="2014" name="Front. Microbiol.">
        <title>High frequency of phylogenetically diverse reductive dehalogenase-homologous genes in deep subseafloor sedimentary metagenomes.</title>
        <authorList>
            <person name="Kawai M."/>
            <person name="Futagami T."/>
            <person name="Toyoda A."/>
            <person name="Takaki Y."/>
            <person name="Nishi S."/>
            <person name="Hori S."/>
            <person name="Arai W."/>
            <person name="Tsubouchi T."/>
            <person name="Morono Y."/>
            <person name="Uchiyama I."/>
            <person name="Ito T."/>
            <person name="Fujiyama A."/>
            <person name="Inagaki F."/>
            <person name="Takami H."/>
        </authorList>
    </citation>
    <scope>NUCLEOTIDE SEQUENCE</scope>
    <source>
        <strain evidence="1">Expedition CK06-06</strain>
    </source>
</reference>
<accession>X0XMW1</accession>
<evidence type="ECO:0008006" key="2">
    <source>
        <dbReference type="Google" id="ProtNLM"/>
    </source>
</evidence>
<protein>
    <recommendedName>
        <fullName evidence="2">ThuA-like domain-containing protein</fullName>
    </recommendedName>
</protein>